<dbReference type="GO" id="GO:0005604">
    <property type="term" value="C:basement membrane"/>
    <property type="evidence" value="ECO:0007669"/>
    <property type="project" value="TreeGrafter"/>
</dbReference>
<dbReference type="PROSITE" id="PS00022">
    <property type="entry name" value="EGF_1"/>
    <property type="match status" value="4"/>
</dbReference>
<dbReference type="InterPro" id="IPR050440">
    <property type="entry name" value="Laminin/Netrin_ECM"/>
</dbReference>
<dbReference type="InterPro" id="IPR000742">
    <property type="entry name" value="EGF"/>
</dbReference>
<comment type="caution">
    <text evidence="2">Lacks conserved residue(s) required for the propagation of feature annotation.</text>
</comment>
<dbReference type="Gene3D" id="2.10.25.10">
    <property type="entry name" value="Laminin"/>
    <property type="match status" value="1"/>
</dbReference>
<keyword evidence="8" id="KW-1185">Reference proteome</keyword>
<evidence type="ECO:0000256" key="5">
    <source>
        <dbReference type="SAM" id="SignalP"/>
    </source>
</evidence>
<name>A0A0S4JPS1_BODSA</name>
<feature type="transmembrane region" description="Helical" evidence="4">
    <location>
        <begin position="2083"/>
        <end position="2108"/>
    </location>
</feature>
<reference evidence="8" key="1">
    <citation type="submission" date="2015-09" db="EMBL/GenBank/DDBJ databases">
        <authorList>
            <consortium name="Pathogen Informatics"/>
        </authorList>
    </citation>
    <scope>NUCLEOTIDE SEQUENCE [LARGE SCALE GENOMIC DNA]</scope>
    <source>
        <strain evidence="8">Lake Konstanz</strain>
    </source>
</reference>
<feature type="non-terminal residue" evidence="7">
    <location>
        <position position="1"/>
    </location>
</feature>
<evidence type="ECO:0000313" key="7">
    <source>
        <dbReference type="EMBL" id="CUG92509.1"/>
    </source>
</evidence>
<dbReference type="GO" id="GO:0005201">
    <property type="term" value="F:extracellular matrix structural constituent"/>
    <property type="evidence" value="ECO:0007669"/>
    <property type="project" value="TreeGrafter"/>
</dbReference>
<feature type="region of interest" description="Disordered" evidence="3">
    <location>
        <begin position="2185"/>
        <end position="2231"/>
    </location>
</feature>
<dbReference type="PANTHER" id="PTHR10574">
    <property type="entry name" value="NETRIN/LAMININ-RELATED"/>
    <property type="match status" value="1"/>
</dbReference>
<feature type="transmembrane region" description="Helical" evidence="4">
    <location>
        <begin position="1952"/>
        <end position="1974"/>
    </location>
</feature>
<feature type="domain" description="EGF-like" evidence="6">
    <location>
        <begin position="193"/>
        <end position="230"/>
    </location>
</feature>
<evidence type="ECO:0000313" key="8">
    <source>
        <dbReference type="Proteomes" id="UP000051952"/>
    </source>
</evidence>
<feature type="compositionally biased region" description="Polar residues" evidence="3">
    <location>
        <begin position="2556"/>
        <end position="2567"/>
    </location>
</feature>
<dbReference type="InterPro" id="IPR002049">
    <property type="entry name" value="LE_dom"/>
</dbReference>
<feature type="compositionally biased region" description="Polar residues" evidence="3">
    <location>
        <begin position="2212"/>
        <end position="2225"/>
    </location>
</feature>
<feature type="disulfide bond" evidence="2">
    <location>
        <begin position="595"/>
        <end position="604"/>
    </location>
</feature>
<dbReference type="SMART" id="SM00180">
    <property type="entry name" value="EGF_Lam"/>
    <property type="match status" value="4"/>
</dbReference>
<feature type="chain" id="PRO_5006622586" evidence="5">
    <location>
        <begin position="19"/>
        <end position="2591"/>
    </location>
</feature>
<protein>
    <submittedName>
        <fullName evidence="7">Membrane-associated protein, putative</fullName>
    </submittedName>
</protein>
<feature type="signal peptide" evidence="5">
    <location>
        <begin position="1"/>
        <end position="18"/>
    </location>
</feature>
<feature type="transmembrane region" description="Helical" evidence="4">
    <location>
        <begin position="1999"/>
        <end position="2020"/>
    </location>
</feature>
<feature type="transmembrane region" description="Helical" evidence="4">
    <location>
        <begin position="2026"/>
        <end position="2044"/>
    </location>
</feature>
<feature type="compositionally biased region" description="Low complexity" evidence="3">
    <location>
        <begin position="2185"/>
        <end position="2202"/>
    </location>
</feature>
<organism evidence="7 8">
    <name type="scientific">Bodo saltans</name>
    <name type="common">Flagellated protozoan</name>
    <dbReference type="NCBI Taxonomy" id="75058"/>
    <lineage>
        <taxon>Eukaryota</taxon>
        <taxon>Discoba</taxon>
        <taxon>Euglenozoa</taxon>
        <taxon>Kinetoplastea</taxon>
        <taxon>Metakinetoplastina</taxon>
        <taxon>Eubodonida</taxon>
        <taxon>Bodonidae</taxon>
        <taxon>Bodo</taxon>
    </lineage>
</organism>
<dbReference type="VEuPathDB" id="TriTrypDB:BSAL_37775"/>
<keyword evidence="5" id="KW-0732">Signal</keyword>
<feature type="region of interest" description="Disordered" evidence="3">
    <location>
        <begin position="2243"/>
        <end position="2284"/>
    </location>
</feature>
<dbReference type="EMBL" id="CYKH01002050">
    <property type="protein sequence ID" value="CUG92509.1"/>
    <property type="molecule type" value="Genomic_DNA"/>
</dbReference>
<feature type="transmembrane region" description="Helical" evidence="4">
    <location>
        <begin position="1885"/>
        <end position="1905"/>
    </location>
</feature>
<accession>A0A0S4JPS1</accession>
<keyword evidence="4" id="KW-0812">Transmembrane</keyword>
<dbReference type="OrthoDB" id="409374at2759"/>
<dbReference type="InterPro" id="IPR013783">
    <property type="entry name" value="Ig-like_fold"/>
</dbReference>
<evidence type="ECO:0000259" key="6">
    <source>
        <dbReference type="PROSITE" id="PS50026"/>
    </source>
</evidence>
<sequence length="2591" mass="273506">VLSLWLLYSIVGTTRITALNVPVDVIQVSSNISHSIELIVQHLPLLPQSTIVTLRVIDATSQLSAVLPNSVFYGFSSDTPGCPVTDRGECNLHGSCLAASMSCLCQSDNVFGHWAGAGCTTCLSGYFGSDCLGRCPGLGCSVCFGHGVCNDGLLGSGLCACDYNARNGYWSPLSDCSDCTADYYGIKCTLRCTVDPVYNLTCAGHGTCNSGISGTGSCVCNVGFASLACTTCATGYFGTQCSACPSANDEPCSGHGSCSDGLAGNGTCRCTTGYTGITCSTSCPVTFNSTCGWGSCRSNGSCACPFPIAVDVASGSCSTCVEGYWGPRCNDTCNCVHGSCSPSTGACTCSSGYWGPSCSNVCPGGVASPCTKHGTCNVTDGSCTCFANMSHGFYSGVRCDACNPLYNSPHCDVLCPHDPVTLVPCARRGLCYNGSCSGRCLTGLWGPNCDKECPGGELTPCSLSGTCNEDSGSCECFKGYAGTACQYSCPPGDETAPPCHNNGRTDTAQCLCFANSSVGFWGGAACDRCAAQYTGATCNVYCNPVGGKVYENKCLCSSGYSGISCDLICPTSVDGSVCANHGMCLASNGTAVCQCAEQYYGPACEAWCTPDNCVTEFHMYRAQCNVKTGTCECLASILGNFSGPSCDKCASGFWGAECDGQCTCNGWACDRYKGTCMCSAGFGSGRWTGSTCSECAEHHIGVDCSQRNLEVSDVKTASVGVSNNGFPRRGIAFHDPKTNVLLVGSNPIATFQTEPWMTSMIPLQTISLSSAAIKCDIQNDTHLVLYLLPAGAGGADLPIVFLNRSALVSPAASNVSIGTASTATRSLLDSSRKASVLSIAPNSFELVVDTSTSCTMYFVPRINASSHSTLTIQCPNMWTTPYQIPVPTTTITWMGFVGNFAVVTWSLTAGSTPSWGMYVIRYDTNSVSMVLNTTGSVVSIPECTARQGCGSVSHCIAPRLAAAANASSSIWPSNVIVCGAATALPTKNAVIFFVLDVVAGITQTTSTVVPEATGLTAAIIDVGYNNAIFAFTGATTATLCRIQLSDPLALITLFPIERINGERPEILSMAINETTRTLWLSVGTAEAVRAVAVNLFSVRIVEPEVFDQLGGVTVTVTGLGFVPSPTPLCDFHSKMTATSPSISSAPAVYINSTTLLCRAAEVSAYDTNCATLSLNVWYGERVTRTTLAGTSRPLSVTLDAATTTESGGLSSSRHLLSSTITLTGFGFVLGATAATCRIEEANGDVVAVLQAIPLGATEALCVQHSGVPSTHRGSVIRYSHDAFVYSESSTPFTVVGEWAGFSVHPTSVTLQSAPKSLAPTVTVFSVDSNGNSLLLLDSAARDVVCSSIAPALLADALAPQLLLDPSTINVVTTINGTAPFSKIVLATPLAGIMTIYFFTRLDLTISTTLRITVTPGLPSKITFSPGTSPMSWTSGVTTAFTIPSFSVVVKDVAGNVVIGGGSVALPREITVNYVNVLPVTPSPNETRTSVETPVAFTSTANSRTSAYDFGGLSLRSPFAVDVTLRFTCVDANITALTFTVPQESCGSGRYGERGAYECFLCPAHASCDGSTSIDADPGYWRGSITSPYLYACSPAEGCRSSTECAAGYIGALCGSCALGFGRTVSTCDACTSTVVPWVFVALIVVGLVVLVWGLGLRSVAFSAPADVDARVVNLPAKRSAVPVVIKLALSHVQILALLPLRRLAVGFIGDALESSGSWSVVTPGFLNVACVIGRRAFNEMIATVALVGLVIVGCIVLAVLIAKRDNGRFRDEARRQAAKQRAKLAKDAQASPMRFRAADVAHTAALFRSSKNRVEVLRNHFHLIDEYDGDVLARHQIAPHDFQGWLEADIEVDEKEDAKFIALEELVAPVAPDGVPPAYIRRPAVWTRVVNITLISIVVTTFLLYPTVVQAAVRTMQCHAVRISNAVSISVLSYDPVVECTSSEYHSGQLPAVAVLVAFGAGVPLLCPLVILFARRFTCGGRLDRACQLFFFVTGGYRVWFWEGLVLARKAVIVVVLVLMADDDQASCIICMWVLAGCLALNATQRPWEAQRLGSLEALSLATLSLTSLCLAALAGSPDVSTAWSLALVVVVAVMNILVGVAVAFMFVTAAADEIAEVIPEEAFGLKALRIASLQRNKRNMLSDIEQAHSRAARISSAATATLGALNHLADEDLEVTTEAEVISLRRGGSSNGSSSCNLKGSTQSGKGRLNSAESTSFRLTSESSFDPLDDQPIAERAVVFSRQGPRGSRPGVGLQQLQSPPPQLRPPSRDRPQSSIDKLPGAFKRSAPQRIYEHYWDQDVEIDDTLTAILPAPSPPTAIRRSSLLASNQLRNSVATLFYEDIELSENALDSSPRLGVEELQYDDDISVSAISDEEEKYTARSPRTRVGLEALPSPAKLNPLPASFYGDVDLSDDDTDTTVRSVVIDVARPLESPAMEDSAPPPVVAPVESAELLELGRHSSSTLHRRLWKLWAFLPRQLLALEADLQLSSVDTSNSPAVVMLTQLSLCRRQRQLLNALYDLELALTKKLAQHEEPAPLQLGRKLRRAPRSPPVQNPVSHPQTTSHGWQEGNWDEVQPSGGGDHVIDQFDI</sequence>
<dbReference type="Proteomes" id="UP000051952">
    <property type="component" value="Unassembled WGS sequence"/>
</dbReference>
<feature type="domain" description="EGF-like" evidence="6">
    <location>
        <begin position="248"/>
        <end position="280"/>
    </location>
</feature>
<keyword evidence="4" id="KW-1133">Transmembrane helix</keyword>
<keyword evidence="4" id="KW-0472">Membrane</keyword>
<dbReference type="SMART" id="SM00181">
    <property type="entry name" value="EGF"/>
    <property type="match status" value="13"/>
</dbReference>
<gene>
    <name evidence="7" type="ORF">BSAL_37775</name>
</gene>
<feature type="transmembrane region" description="Helical" evidence="4">
    <location>
        <begin position="1634"/>
        <end position="1654"/>
    </location>
</feature>
<feature type="domain" description="EGF-like" evidence="6">
    <location>
        <begin position="450"/>
        <end position="486"/>
    </location>
</feature>
<feature type="disulfide bond" evidence="2">
    <location>
        <begin position="220"/>
        <end position="229"/>
    </location>
</feature>
<feature type="disulfide bond" evidence="2">
    <location>
        <begin position="270"/>
        <end position="279"/>
    </location>
</feature>
<feature type="disulfide bond" evidence="2">
    <location>
        <begin position="476"/>
        <end position="485"/>
    </location>
</feature>
<proteinExistence type="predicted"/>
<evidence type="ECO:0000256" key="2">
    <source>
        <dbReference type="PROSITE-ProRule" id="PRU00076"/>
    </source>
</evidence>
<dbReference type="CDD" id="cd00055">
    <property type="entry name" value="EGF_Lam"/>
    <property type="match status" value="1"/>
</dbReference>
<evidence type="ECO:0000256" key="1">
    <source>
        <dbReference type="ARBA" id="ARBA00023157"/>
    </source>
</evidence>
<keyword evidence="2" id="KW-0245">EGF-like domain</keyword>
<dbReference type="PRINTS" id="PR00011">
    <property type="entry name" value="EGFLAMININ"/>
</dbReference>
<dbReference type="PANTHER" id="PTHR10574:SF445">
    <property type="entry name" value="LAMININ SUBUNIT ALPHA 3"/>
    <property type="match status" value="1"/>
</dbReference>
<evidence type="ECO:0000256" key="4">
    <source>
        <dbReference type="SAM" id="Phobius"/>
    </source>
</evidence>
<evidence type="ECO:0000256" key="3">
    <source>
        <dbReference type="SAM" id="MobiDB-lite"/>
    </source>
</evidence>
<dbReference type="PROSITE" id="PS50026">
    <property type="entry name" value="EGF_3"/>
    <property type="match status" value="4"/>
</dbReference>
<dbReference type="Gene3D" id="2.60.40.10">
    <property type="entry name" value="Immunoglobulins"/>
    <property type="match status" value="1"/>
</dbReference>
<keyword evidence="1 2" id="KW-1015">Disulfide bond</keyword>
<feature type="domain" description="EGF-like" evidence="6">
    <location>
        <begin position="574"/>
        <end position="605"/>
    </location>
</feature>
<feature type="transmembrane region" description="Helical" evidence="4">
    <location>
        <begin position="1741"/>
        <end position="1762"/>
    </location>
</feature>
<feature type="region of interest" description="Disordered" evidence="3">
    <location>
        <begin position="2537"/>
        <end position="2591"/>
    </location>
</feature>